<dbReference type="GO" id="GO:0016607">
    <property type="term" value="C:nuclear speck"/>
    <property type="evidence" value="ECO:0007669"/>
    <property type="project" value="TreeGrafter"/>
</dbReference>
<keyword evidence="2" id="KW-1185">Reference proteome</keyword>
<organism evidence="2 3">
    <name type="scientific">Dioscorea cayennensis subsp. rotundata</name>
    <name type="common">White Guinea yam</name>
    <name type="synonym">Dioscorea rotundata</name>
    <dbReference type="NCBI Taxonomy" id="55577"/>
    <lineage>
        <taxon>Eukaryota</taxon>
        <taxon>Viridiplantae</taxon>
        <taxon>Streptophyta</taxon>
        <taxon>Embryophyta</taxon>
        <taxon>Tracheophyta</taxon>
        <taxon>Spermatophyta</taxon>
        <taxon>Magnoliopsida</taxon>
        <taxon>Liliopsida</taxon>
        <taxon>Dioscoreales</taxon>
        <taxon>Dioscoreaceae</taxon>
        <taxon>Dioscorea</taxon>
    </lineage>
</organism>
<evidence type="ECO:0000256" key="1">
    <source>
        <dbReference type="SAM" id="MobiDB-lite"/>
    </source>
</evidence>
<name>A0AB40BX37_DIOCR</name>
<dbReference type="PANTHER" id="PTHR37723">
    <property type="entry name" value="PROTEIN FAR-RED ELONGATED HYPOCOTYL 1"/>
    <property type="match status" value="1"/>
</dbReference>
<protein>
    <submittedName>
        <fullName evidence="3">Protein FAR-RED ELONGATED HYPOCOTYL 1</fullName>
    </submittedName>
</protein>
<dbReference type="Proteomes" id="UP001515500">
    <property type="component" value="Chromosome 9"/>
</dbReference>
<feature type="compositionally biased region" description="Polar residues" evidence="1">
    <location>
        <begin position="10"/>
        <end position="20"/>
    </location>
</feature>
<sequence length="153" mass="17881">MEENIAAAASHQSVNWNQEISTSNLELNKKRKLQYELSLPLPKHKFRNKSNSVSTDHELEKHEDNTKHSSTETFHEEDQSPTSSTSCNNNMYSLDSRIYIKEQKADSEEDKEFKNEIEELMIYSNEFMVSDTSSARKPTVDQEFEQYFSMLMI</sequence>
<feature type="compositionally biased region" description="Polar residues" evidence="1">
    <location>
        <begin position="80"/>
        <end position="90"/>
    </location>
</feature>
<dbReference type="GO" id="GO:0061608">
    <property type="term" value="F:nuclear import signal receptor activity"/>
    <property type="evidence" value="ECO:0007669"/>
    <property type="project" value="TreeGrafter"/>
</dbReference>
<dbReference type="InterPro" id="IPR037766">
    <property type="entry name" value="FHY1"/>
</dbReference>
<dbReference type="GO" id="GO:0009639">
    <property type="term" value="P:response to red or far red light"/>
    <property type="evidence" value="ECO:0007669"/>
    <property type="project" value="InterPro"/>
</dbReference>
<accession>A0AB40BX37</accession>
<proteinExistence type="predicted"/>
<dbReference type="GeneID" id="120268802"/>
<feature type="region of interest" description="Disordered" evidence="1">
    <location>
        <begin position="40"/>
        <end position="90"/>
    </location>
</feature>
<dbReference type="AlphaFoldDB" id="A0AB40BX37"/>
<gene>
    <name evidence="3" type="primary">LOC120268802</name>
</gene>
<dbReference type="GO" id="GO:0005737">
    <property type="term" value="C:cytoplasm"/>
    <property type="evidence" value="ECO:0007669"/>
    <property type="project" value="TreeGrafter"/>
</dbReference>
<dbReference type="GO" id="GO:0051457">
    <property type="term" value="P:maintenance of protein location in nucleus"/>
    <property type="evidence" value="ECO:0007669"/>
    <property type="project" value="TreeGrafter"/>
</dbReference>
<feature type="region of interest" description="Disordered" evidence="1">
    <location>
        <begin position="1"/>
        <end position="20"/>
    </location>
</feature>
<reference evidence="3" key="1">
    <citation type="submission" date="2025-08" db="UniProtKB">
        <authorList>
            <consortium name="RefSeq"/>
        </authorList>
    </citation>
    <scope>IDENTIFICATION</scope>
</reference>
<dbReference type="RefSeq" id="XP_039132002.1">
    <property type="nucleotide sequence ID" value="XM_039276068.1"/>
</dbReference>
<feature type="compositionally biased region" description="Basic and acidic residues" evidence="1">
    <location>
        <begin position="55"/>
        <end position="78"/>
    </location>
</feature>
<evidence type="ECO:0000313" key="2">
    <source>
        <dbReference type="Proteomes" id="UP001515500"/>
    </source>
</evidence>
<evidence type="ECO:0000313" key="3">
    <source>
        <dbReference type="RefSeq" id="XP_039132002.1"/>
    </source>
</evidence>
<dbReference type="PANTHER" id="PTHR37723:SF1">
    <property type="entry name" value="PROTEIN FAR-RED-ELONGATED HYPOCOTYL 1-LIKE"/>
    <property type="match status" value="1"/>
</dbReference>